<keyword evidence="2" id="KW-0675">Receptor</keyword>
<dbReference type="GO" id="GO:0016301">
    <property type="term" value="F:kinase activity"/>
    <property type="evidence" value="ECO:0007669"/>
    <property type="project" value="UniProtKB-KW"/>
</dbReference>
<dbReference type="STRING" id="4615.A0A199UNN8"/>
<evidence type="ECO:0000256" key="1">
    <source>
        <dbReference type="SAM" id="MobiDB-lite"/>
    </source>
</evidence>
<keyword evidence="2" id="KW-0808">Transferase</keyword>
<accession>A0A199UNN8</accession>
<proteinExistence type="predicted"/>
<protein>
    <submittedName>
        <fullName evidence="2">L-type lectin-domain containing receptor kinase S.6</fullName>
    </submittedName>
</protein>
<feature type="region of interest" description="Disordered" evidence="1">
    <location>
        <begin position="50"/>
        <end position="79"/>
    </location>
</feature>
<reference evidence="2 3" key="1">
    <citation type="journal article" date="2016" name="DNA Res.">
        <title>The draft genome of MD-2 pineapple using hybrid error correction of long reads.</title>
        <authorList>
            <person name="Redwan R.M."/>
            <person name="Saidin A."/>
            <person name="Kumar S.V."/>
        </authorList>
    </citation>
    <scope>NUCLEOTIDE SEQUENCE [LARGE SCALE GENOMIC DNA]</scope>
    <source>
        <strain evidence="3">cv. MD2</strain>
        <tissue evidence="2">Leaf</tissue>
    </source>
</reference>
<dbReference type="Proteomes" id="UP000092600">
    <property type="component" value="Unassembled WGS sequence"/>
</dbReference>
<dbReference type="EMBL" id="LSRQ01006365">
    <property type="protein sequence ID" value="OAY66251.1"/>
    <property type="molecule type" value="Genomic_DNA"/>
</dbReference>
<name>A0A199UNN8_ANACO</name>
<keyword evidence="2" id="KW-0418">Kinase</keyword>
<evidence type="ECO:0000313" key="2">
    <source>
        <dbReference type="EMBL" id="OAY66251.1"/>
    </source>
</evidence>
<sequence>MLIVGLSCSHPDSNKRPRMRKAIRMLRGTAPLPSLPARKPAVWLLSPLPPHPSSSSMTTARDTCSRSSSDANTAYFSCS</sequence>
<dbReference type="GO" id="GO:0030246">
    <property type="term" value="F:carbohydrate binding"/>
    <property type="evidence" value="ECO:0007669"/>
    <property type="project" value="UniProtKB-KW"/>
</dbReference>
<organism evidence="2 3">
    <name type="scientific">Ananas comosus</name>
    <name type="common">Pineapple</name>
    <name type="synonym">Ananas ananas</name>
    <dbReference type="NCBI Taxonomy" id="4615"/>
    <lineage>
        <taxon>Eukaryota</taxon>
        <taxon>Viridiplantae</taxon>
        <taxon>Streptophyta</taxon>
        <taxon>Embryophyta</taxon>
        <taxon>Tracheophyta</taxon>
        <taxon>Spermatophyta</taxon>
        <taxon>Magnoliopsida</taxon>
        <taxon>Liliopsida</taxon>
        <taxon>Poales</taxon>
        <taxon>Bromeliaceae</taxon>
        <taxon>Bromelioideae</taxon>
        <taxon>Ananas</taxon>
    </lineage>
</organism>
<comment type="caution">
    <text evidence="2">The sequence shown here is derived from an EMBL/GenBank/DDBJ whole genome shotgun (WGS) entry which is preliminary data.</text>
</comment>
<feature type="compositionally biased region" description="Polar residues" evidence="1">
    <location>
        <begin position="57"/>
        <end position="79"/>
    </location>
</feature>
<gene>
    <name evidence="2" type="ORF">ACMD2_16659</name>
</gene>
<dbReference type="AlphaFoldDB" id="A0A199UNN8"/>
<evidence type="ECO:0000313" key="3">
    <source>
        <dbReference type="Proteomes" id="UP000092600"/>
    </source>
</evidence>
<keyword evidence="2" id="KW-0430">Lectin</keyword>